<dbReference type="InterPro" id="IPR002201">
    <property type="entry name" value="Glyco_trans_9"/>
</dbReference>
<feature type="domain" description="GCM" evidence="3">
    <location>
        <begin position="266"/>
        <end position="355"/>
    </location>
</feature>
<dbReference type="Proteomes" id="UP001589585">
    <property type="component" value="Unassembled WGS sequence"/>
</dbReference>
<dbReference type="InterPro" id="IPR051199">
    <property type="entry name" value="LPS_LOS_Heptosyltrfase"/>
</dbReference>
<dbReference type="RefSeq" id="WP_379862165.1">
    <property type="nucleotide sequence ID" value="NZ_JBHMFC010000103.1"/>
</dbReference>
<keyword evidence="5" id="KW-1185">Reference proteome</keyword>
<dbReference type="PANTHER" id="PTHR30160:SF7">
    <property type="entry name" value="ADP-HEPTOSE--LPS HEPTOSYLTRANSFERASE 2"/>
    <property type="match status" value="1"/>
</dbReference>
<dbReference type="Gene3D" id="3.40.50.2000">
    <property type="entry name" value="Glycogen Phosphorylase B"/>
    <property type="match status" value="2"/>
</dbReference>
<dbReference type="CDD" id="cd03789">
    <property type="entry name" value="GT9_LPS_heptosyltransferase"/>
    <property type="match status" value="1"/>
</dbReference>
<keyword evidence="1" id="KW-0328">Glycosyltransferase</keyword>
<protein>
    <submittedName>
        <fullName evidence="4">Glycosyltransferase family 9 protein</fullName>
    </submittedName>
</protein>
<evidence type="ECO:0000259" key="3">
    <source>
        <dbReference type="PROSITE" id="PS50807"/>
    </source>
</evidence>
<evidence type="ECO:0000256" key="2">
    <source>
        <dbReference type="ARBA" id="ARBA00022679"/>
    </source>
</evidence>
<proteinExistence type="predicted"/>
<dbReference type="PANTHER" id="PTHR30160">
    <property type="entry name" value="TETRAACYLDISACCHARIDE 4'-KINASE-RELATED"/>
    <property type="match status" value="1"/>
</dbReference>
<accession>A0ABV5FER0</accession>
<gene>
    <name evidence="4" type="ORF">ACFFU9_14305</name>
</gene>
<dbReference type="SUPFAM" id="SSF53756">
    <property type="entry name" value="UDP-Glycosyltransferase/glycogen phosphorylase"/>
    <property type="match status" value="1"/>
</dbReference>
<dbReference type="InterPro" id="IPR003902">
    <property type="entry name" value="Tscrpt_reg_GCM"/>
</dbReference>
<dbReference type="EMBL" id="JBHMFC010000103">
    <property type="protein sequence ID" value="MFB9057915.1"/>
    <property type="molecule type" value="Genomic_DNA"/>
</dbReference>
<comment type="caution">
    <text evidence="4">The sequence shown here is derived from an EMBL/GenBank/DDBJ whole genome shotgun (WGS) entry which is preliminary data.</text>
</comment>
<evidence type="ECO:0000313" key="5">
    <source>
        <dbReference type="Proteomes" id="UP001589585"/>
    </source>
</evidence>
<dbReference type="Pfam" id="PF01075">
    <property type="entry name" value="Glyco_transf_9"/>
    <property type="match status" value="1"/>
</dbReference>
<organism evidence="4 5">
    <name type="scientific">Mariniflexile ostreae</name>
    <dbReference type="NCBI Taxonomy" id="1520892"/>
    <lineage>
        <taxon>Bacteria</taxon>
        <taxon>Pseudomonadati</taxon>
        <taxon>Bacteroidota</taxon>
        <taxon>Flavobacteriia</taxon>
        <taxon>Flavobacteriales</taxon>
        <taxon>Flavobacteriaceae</taxon>
        <taxon>Mariniflexile</taxon>
    </lineage>
</organism>
<reference evidence="4 5" key="1">
    <citation type="submission" date="2024-09" db="EMBL/GenBank/DDBJ databases">
        <authorList>
            <person name="Sun Q."/>
            <person name="Mori K."/>
        </authorList>
    </citation>
    <scope>NUCLEOTIDE SEQUENCE [LARGE SCALE GENOMIC DNA]</scope>
    <source>
        <strain evidence="4 5">CECT 8622</strain>
    </source>
</reference>
<name>A0ABV5FER0_9FLAO</name>
<sequence length="355" mass="41081">MKILVIQQKMIGDVLTSSILFKFLRAKYPNALLDYLINEHTLPVVQNNPNIDNFILFTKEEESSKPALLKFSRKIRQTKYNVVIDVYSKLSSNVITLFSGAKTKISYYKPYTVLIYTHNIRRINKADNMSSLAIINRLQLLKPLDIEVNTAVPKIYLTPEEISKSKHFLINKQIDFTKPIFMISVLGSGANKTYPFPYMAKVIDRIAKQTQGQILFNYIPNQEEQAKAIYILCEPKTQTQILFNVFGKNLREFLAITKHCDALIGNEGGAINMAKALNIKTFSIFSPWIDKDTWGLFEDNRTHVSVHLKDYSPEIYNNKTEKDMKKDALEIYRDFYPDLFDEKLKVFLQQTISHK</sequence>
<dbReference type="PROSITE" id="PS50807">
    <property type="entry name" value="GCM"/>
    <property type="match status" value="1"/>
</dbReference>
<keyword evidence="2" id="KW-0808">Transferase</keyword>
<evidence type="ECO:0000313" key="4">
    <source>
        <dbReference type="EMBL" id="MFB9057915.1"/>
    </source>
</evidence>
<evidence type="ECO:0000256" key="1">
    <source>
        <dbReference type="ARBA" id="ARBA00022676"/>
    </source>
</evidence>